<reference evidence="1" key="2">
    <citation type="journal article" date="2015" name="Data Brief">
        <title>Shoot transcriptome of the giant reed, Arundo donax.</title>
        <authorList>
            <person name="Barrero R.A."/>
            <person name="Guerrero F.D."/>
            <person name="Moolhuijzen P."/>
            <person name="Goolsby J.A."/>
            <person name="Tidwell J."/>
            <person name="Bellgard S.E."/>
            <person name="Bellgard M.I."/>
        </authorList>
    </citation>
    <scope>NUCLEOTIDE SEQUENCE</scope>
    <source>
        <tissue evidence="1">Shoot tissue taken approximately 20 cm above the soil surface</tissue>
    </source>
</reference>
<dbReference type="AlphaFoldDB" id="A0A0A9ETB9"/>
<sequence length="64" mass="7331">MTYLSSTSGLLCLSTSWQGKFWRHIAASRVFRMQVRYNRSEFAMVGAGGEDFGIGRRRTARRGR</sequence>
<accession>A0A0A9ETB9</accession>
<evidence type="ECO:0000313" key="1">
    <source>
        <dbReference type="EMBL" id="JAE01091.1"/>
    </source>
</evidence>
<dbReference type="EMBL" id="GBRH01196805">
    <property type="protein sequence ID" value="JAE01091.1"/>
    <property type="molecule type" value="Transcribed_RNA"/>
</dbReference>
<name>A0A0A9ETB9_ARUDO</name>
<protein>
    <submittedName>
        <fullName evidence="1">Uncharacterized protein</fullName>
    </submittedName>
</protein>
<reference evidence="1" key="1">
    <citation type="submission" date="2014-09" db="EMBL/GenBank/DDBJ databases">
        <authorList>
            <person name="Magalhaes I.L.F."/>
            <person name="Oliveira U."/>
            <person name="Santos F.R."/>
            <person name="Vidigal T.H.D.A."/>
            <person name="Brescovit A.D."/>
            <person name="Santos A.J."/>
        </authorList>
    </citation>
    <scope>NUCLEOTIDE SEQUENCE</scope>
    <source>
        <tissue evidence="1">Shoot tissue taken approximately 20 cm above the soil surface</tissue>
    </source>
</reference>
<organism evidence="1">
    <name type="scientific">Arundo donax</name>
    <name type="common">Giant reed</name>
    <name type="synonym">Donax arundinaceus</name>
    <dbReference type="NCBI Taxonomy" id="35708"/>
    <lineage>
        <taxon>Eukaryota</taxon>
        <taxon>Viridiplantae</taxon>
        <taxon>Streptophyta</taxon>
        <taxon>Embryophyta</taxon>
        <taxon>Tracheophyta</taxon>
        <taxon>Spermatophyta</taxon>
        <taxon>Magnoliopsida</taxon>
        <taxon>Liliopsida</taxon>
        <taxon>Poales</taxon>
        <taxon>Poaceae</taxon>
        <taxon>PACMAD clade</taxon>
        <taxon>Arundinoideae</taxon>
        <taxon>Arundineae</taxon>
        <taxon>Arundo</taxon>
    </lineage>
</organism>
<proteinExistence type="predicted"/>